<accession>A0A645INM4</accession>
<dbReference type="Gene3D" id="3.60.15.10">
    <property type="entry name" value="Ribonuclease Z/Hydroxyacylglutathione hydrolase-like"/>
    <property type="match status" value="1"/>
</dbReference>
<protein>
    <recommendedName>
        <fullName evidence="2">Hydroxyacylglutathione hydrolase</fullName>
    </recommendedName>
</protein>
<dbReference type="EMBL" id="VSSQ01113661">
    <property type="protein sequence ID" value="MPN49944.1"/>
    <property type="molecule type" value="Genomic_DNA"/>
</dbReference>
<organism evidence="1">
    <name type="scientific">bioreactor metagenome</name>
    <dbReference type="NCBI Taxonomy" id="1076179"/>
    <lineage>
        <taxon>unclassified sequences</taxon>
        <taxon>metagenomes</taxon>
        <taxon>ecological metagenomes</taxon>
    </lineage>
</organism>
<dbReference type="InterPro" id="IPR036866">
    <property type="entry name" value="RibonucZ/Hydroxyglut_hydro"/>
</dbReference>
<gene>
    <name evidence="1" type="ORF">SDC9_197568</name>
</gene>
<comment type="caution">
    <text evidence="1">The sequence shown here is derived from an EMBL/GenBank/DDBJ whole genome shotgun (WGS) entry which is preliminary data.</text>
</comment>
<evidence type="ECO:0008006" key="2">
    <source>
        <dbReference type="Google" id="ProtNLM"/>
    </source>
</evidence>
<reference evidence="1" key="1">
    <citation type="submission" date="2019-08" db="EMBL/GenBank/DDBJ databases">
        <authorList>
            <person name="Kucharzyk K."/>
            <person name="Murdoch R.W."/>
            <person name="Higgins S."/>
            <person name="Loffler F."/>
        </authorList>
    </citation>
    <scope>NUCLEOTIDE SEQUENCE</scope>
</reference>
<evidence type="ECO:0000313" key="1">
    <source>
        <dbReference type="EMBL" id="MPN49944.1"/>
    </source>
</evidence>
<name>A0A645INM4_9ZZZZ</name>
<proteinExistence type="predicted"/>
<sequence>MFATMRNIIVNLPDSLEVYSGHNYGHVPHEPLGIQKKTNPYLAAADFDKFERELKNL</sequence>
<dbReference type="AlphaFoldDB" id="A0A645INM4"/>